<sequence>MKSLDPRVNRLPGFGQGEVQPKAALDQLGTYEVFVQAKEGKPFQHEGIVHASDIELAYILAKETFTRRFTCVSLYVTDTRDVYVSPLSEGQTSAYDLLPAAEVQQGEQEMYEVYHLVKRGKQHVHAGEVSASSPQGAMQVAKQQLGVGKVVYNVWVIRKKAIRYTTDTDKDLWLTLPDKKYRDASDYKAGDKLTAFLEKAKHAV</sequence>
<dbReference type="OrthoDB" id="8593533at2"/>
<dbReference type="InterPro" id="IPR009359">
    <property type="entry name" value="PaaB"/>
</dbReference>
<evidence type="ECO:0000313" key="1">
    <source>
        <dbReference type="EMBL" id="GCC53037.1"/>
    </source>
</evidence>
<dbReference type="Gene3D" id="3.10.20.520">
    <property type="entry name" value="Phenylacetic acid degradation B"/>
    <property type="match status" value="2"/>
</dbReference>
<accession>A0A401UDS9</accession>
<dbReference type="EMBL" id="BHXQ01000006">
    <property type="protein sequence ID" value="GCC53037.1"/>
    <property type="molecule type" value="Genomic_DNA"/>
</dbReference>
<reference evidence="1 2" key="1">
    <citation type="submission" date="2018-11" db="EMBL/GenBank/DDBJ databases">
        <title>Chryseotalea sanarue gen. nov., sp., nov., a member of the family Cytophagaceae, isolated from a brackish lake in Hamamatsu Japan.</title>
        <authorList>
            <person name="Maejima Y."/>
            <person name="Iino T."/>
            <person name="Muraguchi Y."/>
            <person name="Fukuda K."/>
            <person name="Ohkuma M."/>
            <person name="Moriuchi R."/>
            <person name="Dohra H."/>
            <person name="Kimbara K."/>
            <person name="Shintani M."/>
        </authorList>
    </citation>
    <scope>NUCLEOTIDE SEQUENCE [LARGE SCALE GENOMIC DNA]</scope>
    <source>
        <strain evidence="1 2">Ys</strain>
    </source>
</reference>
<dbReference type="InterPro" id="IPR038693">
    <property type="entry name" value="PaaB_sf"/>
</dbReference>
<comment type="caution">
    <text evidence="1">The sequence shown here is derived from an EMBL/GenBank/DDBJ whole genome shotgun (WGS) entry which is preliminary data.</text>
</comment>
<dbReference type="RefSeq" id="WP_127123685.1">
    <property type="nucleotide sequence ID" value="NZ_BHXQ01000006.1"/>
</dbReference>
<organism evidence="1 2">
    <name type="scientific">Chryseotalea sanaruensis</name>
    <dbReference type="NCBI Taxonomy" id="2482724"/>
    <lineage>
        <taxon>Bacteria</taxon>
        <taxon>Pseudomonadati</taxon>
        <taxon>Bacteroidota</taxon>
        <taxon>Cytophagia</taxon>
        <taxon>Cytophagales</taxon>
        <taxon>Chryseotaleaceae</taxon>
        <taxon>Chryseotalea</taxon>
    </lineage>
</organism>
<protein>
    <submittedName>
        <fullName evidence="1">Phenylacetic acid degradation b</fullName>
    </submittedName>
</protein>
<keyword evidence="2" id="KW-1185">Reference proteome</keyword>
<dbReference type="Proteomes" id="UP000288227">
    <property type="component" value="Unassembled WGS sequence"/>
</dbReference>
<dbReference type="Pfam" id="PF06243">
    <property type="entry name" value="PaaB"/>
    <property type="match status" value="2"/>
</dbReference>
<name>A0A401UDS9_9BACT</name>
<proteinExistence type="predicted"/>
<dbReference type="AlphaFoldDB" id="A0A401UDS9"/>
<evidence type="ECO:0000313" key="2">
    <source>
        <dbReference type="Proteomes" id="UP000288227"/>
    </source>
</evidence>
<gene>
    <name evidence="1" type="ORF">SanaruYs_32780</name>
</gene>